<dbReference type="InterPro" id="IPR000055">
    <property type="entry name" value="Restrct_endonuc_typeI_TRD"/>
</dbReference>
<evidence type="ECO:0000256" key="2">
    <source>
        <dbReference type="ARBA" id="ARBA00022747"/>
    </source>
</evidence>
<dbReference type="GO" id="GO:0003677">
    <property type="term" value="F:DNA binding"/>
    <property type="evidence" value="ECO:0007669"/>
    <property type="project" value="UniProtKB-KW"/>
</dbReference>
<protein>
    <recommendedName>
        <fullName evidence="4">Type I restriction modification DNA specificity domain-containing protein</fullName>
    </recommendedName>
</protein>
<dbReference type="OrthoDB" id="5322524at2"/>
<reference evidence="5" key="2">
    <citation type="submission" date="2006-05" db="EMBL/GenBank/DDBJ databases">
        <title>Sequencing of the draft genome and assembly of Desulfuromonas acetoxidans DSM 684.</title>
        <authorList>
            <consortium name="US DOE Joint Genome Institute (JGI-PGF)"/>
            <person name="Copeland A."/>
            <person name="Lucas S."/>
            <person name="Lapidus A."/>
            <person name="Barry K."/>
            <person name="Detter J.C."/>
            <person name="Glavina del Rio T."/>
            <person name="Hammon N."/>
            <person name="Israni S."/>
            <person name="Dalin E."/>
            <person name="Tice H."/>
            <person name="Bruce D."/>
            <person name="Pitluck S."/>
            <person name="Richardson P."/>
        </authorList>
    </citation>
    <scope>NUCLEOTIDE SEQUENCE [LARGE SCALE GENOMIC DNA]</scope>
    <source>
        <strain evidence="5">DSM 684</strain>
    </source>
</reference>
<evidence type="ECO:0000259" key="4">
    <source>
        <dbReference type="Pfam" id="PF01420"/>
    </source>
</evidence>
<proteinExistence type="inferred from homology"/>
<dbReference type="GO" id="GO:0009307">
    <property type="term" value="P:DNA restriction-modification system"/>
    <property type="evidence" value="ECO:0007669"/>
    <property type="project" value="UniProtKB-KW"/>
</dbReference>
<dbReference type="Pfam" id="PF01420">
    <property type="entry name" value="Methylase_S"/>
    <property type="match status" value="1"/>
</dbReference>
<gene>
    <name evidence="5" type="ORF">Dace_0691</name>
</gene>
<evidence type="ECO:0000256" key="3">
    <source>
        <dbReference type="ARBA" id="ARBA00023125"/>
    </source>
</evidence>
<reference evidence="5" key="1">
    <citation type="submission" date="2006-05" db="EMBL/GenBank/DDBJ databases">
        <title>Annotation of the draft genome assembly of Desulfuromonas acetoxidans DSM 684.</title>
        <authorList>
            <consortium name="US DOE Joint Genome Institute (JGI-ORNL)"/>
            <person name="Larimer F."/>
            <person name="Land M."/>
            <person name="Hauser L."/>
        </authorList>
    </citation>
    <scope>NUCLEOTIDE SEQUENCE [LARGE SCALE GENOMIC DNA]</scope>
    <source>
        <strain evidence="5">DSM 684</strain>
    </source>
</reference>
<organism evidence="5 6">
    <name type="scientific">Desulfuromonas acetoxidans (strain DSM 684 / 11070)</name>
    <dbReference type="NCBI Taxonomy" id="281689"/>
    <lineage>
        <taxon>Bacteria</taxon>
        <taxon>Pseudomonadati</taxon>
        <taxon>Thermodesulfobacteriota</taxon>
        <taxon>Desulfuromonadia</taxon>
        <taxon>Desulfuromonadales</taxon>
        <taxon>Desulfuromonadaceae</taxon>
        <taxon>Desulfuromonas</taxon>
    </lineage>
</organism>
<comment type="similarity">
    <text evidence="1">Belongs to the type-I restriction system S methylase family.</text>
</comment>
<keyword evidence="6" id="KW-1185">Reference proteome</keyword>
<evidence type="ECO:0000256" key="1">
    <source>
        <dbReference type="ARBA" id="ARBA00010923"/>
    </source>
</evidence>
<evidence type="ECO:0000313" key="6">
    <source>
        <dbReference type="Proteomes" id="UP000005695"/>
    </source>
</evidence>
<keyword evidence="2" id="KW-0680">Restriction system</keyword>
<evidence type="ECO:0000313" key="5">
    <source>
        <dbReference type="EMBL" id="EAT14726.1"/>
    </source>
</evidence>
<dbReference type="AlphaFoldDB" id="Q1JWR8"/>
<feature type="domain" description="Type I restriction modification DNA specificity" evidence="4">
    <location>
        <begin position="162"/>
        <end position="307"/>
    </location>
</feature>
<comment type="caution">
    <text evidence="5">The sequence shown here is derived from an EMBL/GenBank/DDBJ whole genome shotgun (WGS) entry which is preliminary data.</text>
</comment>
<keyword evidence="3" id="KW-0238">DNA-binding</keyword>
<accession>Q1JWR8</accession>
<dbReference type="RefSeq" id="WP_006002267.1">
    <property type="nucleotide sequence ID" value="NZ_AAEW02000019.1"/>
</dbReference>
<dbReference type="Proteomes" id="UP000005695">
    <property type="component" value="Unassembled WGS sequence"/>
</dbReference>
<dbReference type="EMBL" id="AAEW02000019">
    <property type="protein sequence ID" value="EAT14726.1"/>
    <property type="molecule type" value="Genomic_DNA"/>
</dbReference>
<sequence length="328" mass="36711">MKRVDDLFNVAYGHKLDMNKMQQTCKENGIAFVGRRGNNQGVSGYVEALPDITPFPAGMITVALGGSYLLSSFVQQRPFYTAQNVAVLTPLDDTMSLNKRIYYATCIRFNRFRYSAFGREANRTISSVLIPSTVPTWVETAVIPSHEGLAESAAEACALCDPTKWSKFTIGSLFDVIKGKRLTKAQRRPGMVRFIGASEKNNGVTDLNDLLPTFPGGQLTVAYNGSVGWAFYQDKPFFACDDINVLDPKEPISKWALLFVATVLKHERTRYTYGYKWTKERMTMTPIRLPATDSGKPDWPYMESYMRGLSYSAAIELVHSKEPKSISN</sequence>
<dbReference type="SUPFAM" id="SSF116734">
    <property type="entry name" value="DNA methylase specificity domain"/>
    <property type="match status" value="2"/>
</dbReference>
<dbReference type="Gene3D" id="3.90.220.20">
    <property type="entry name" value="DNA methylase specificity domains"/>
    <property type="match status" value="2"/>
</dbReference>
<dbReference type="InterPro" id="IPR044946">
    <property type="entry name" value="Restrct_endonuc_typeI_TRD_sf"/>
</dbReference>
<name>Q1JWR8_DESA6</name>